<dbReference type="InterPro" id="IPR051348">
    <property type="entry name" value="U-box_ubiquitin_ligases"/>
</dbReference>
<feature type="binding site" evidence="11">
    <location>
        <position position="567"/>
    </location>
    <ligand>
        <name>ATP</name>
        <dbReference type="ChEBI" id="CHEBI:30616"/>
    </ligand>
</feature>
<dbReference type="SUPFAM" id="SSF57850">
    <property type="entry name" value="RING/U-box"/>
    <property type="match status" value="1"/>
</dbReference>
<dbReference type="GO" id="GO:0061630">
    <property type="term" value="F:ubiquitin protein ligase activity"/>
    <property type="evidence" value="ECO:0007669"/>
    <property type="project" value="UniProtKB-EC"/>
</dbReference>
<dbReference type="PROSITE" id="PS00108">
    <property type="entry name" value="PROTEIN_KINASE_ST"/>
    <property type="match status" value="1"/>
</dbReference>
<feature type="domain" description="U-box" evidence="15">
    <location>
        <begin position="827"/>
        <end position="901"/>
    </location>
</feature>
<feature type="coiled-coil region" evidence="12">
    <location>
        <begin position="415"/>
        <end position="512"/>
    </location>
</feature>
<dbReference type="EMBL" id="JBGMDY010000004">
    <property type="protein sequence ID" value="KAL2335977.1"/>
    <property type="molecule type" value="Genomic_DNA"/>
</dbReference>
<evidence type="ECO:0000256" key="8">
    <source>
        <dbReference type="ARBA" id="ARBA00022777"/>
    </source>
</evidence>
<dbReference type="EC" id="2.3.2.27" evidence="4"/>
<name>A0ABD1MJK8_9FABA</name>
<dbReference type="GO" id="GO:0004674">
    <property type="term" value="F:protein serine/threonine kinase activity"/>
    <property type="evidence" value="ECO:0007669"/>
    <property type="project" value="UniProtKB-KW"/>
</dbReference>
<evidence type="ECO:0000256" key="1">
    <source>
        <dbReference type="ARBA" id="ARBA00000900"/>
    </source>
</evidence>
<organism evidence="16 17">
    <name type="scientific">Flemingia macrophylla</name>
    <dbReference type="NCBI Taxonomy" id="520843"/>
    <lineage>
        <taxon>Eukaryota</taxon>
        <taxon>Viridiplantae</taxon>
        <taxon>Streptophyta</taxon>
        <taxon>Embryophyta</taxon>
        <taxon>Tracheophyta</taxon>
        <taxon>Spermatophyta</taxon>
        <taxon>Magnoliopsida</taxon>
        <taxon>eudicotyledons</taxon>
        <taxon>Gunneridae</taxon>
        <taxon>Pentapetalae</taxon>
        <taxon>rosids</taxon>
        <taxon>fabids</taxon>
        <taxon>Fabales</taxon>
        <taxon>Fabaceae</taxon>
        <taxon>Papilionoideae</taxon>
        <taxon>50 kb inversion clade</taxon>
        <taxon>NPAAA clade</taxon>
        <taxon>indigoferoid/millettioid clade</taxon>
        <taxon>Phaseoleae</taxon>
        <taxon>Flemingia</taxon>
    </lineage>
</organism>
<evidence type="ECO:0000256" key="12">
    <source>
        <dbReference type="SAM" id="Coils"/>
    </source>
</evidence>
<comment type="pathway">
    <text evidence="3">Protein modification; protein ubiquitination.</text>
</comment>
<evidence type="ECO:0000256" key="11">
    <source>
        <dbReference type="PROSITE-ProRule" id="PRU10141"/>
    </source>
</evidence>
<feature type="compositionally biased region" description="Polar residues" evidence="13">
    <location>
        <begin position="279"/>
        <end position="292"/>
    </location>
</feature>
<evidence type="ECO:0000313" key="17">
    <source>
        <dbReference type="Proteomes" id="UP001603857"/>
    </source>
</evidence>
<accession>A0ABD1MJK8</accession>
<comment type="catalytic activity">
    <reaction evidence="1">
        <text>S-ubiquitinyl-[E2 ubiquitin-conjugating enzyme]-L-cysteine + [acceptor protein]-L-lysine = [E2 ubiquitin-conjugating enzyme]-L-cysteine + N(6)-ubiquitinyl-[acceptor protein]-L-lysine.</text>
        <dbReference type="EC" id="2.3.2.27"/>
    </reaction>
</comment>
<keyword evidence="5" id="KW-0723">Serine/threonine-protein kinase</keyword>
<proteinExistence type="predicted"/>
<feature type="domain" description="Protein kinase" evidence="14">
    <location>
        <begin position="540"/>
        <end position="809"/>
    </location>
</feature>
<sequence length="906" mass="100970">MAVVSLSPMLSASTTVSSVISLRDIEVPGVMTSRREIVNEPSPSMVNDTIYVAVAKDLKDSKLNLIWAIQNSGGKRICILHVHVPAPMIPLALMGAKFRACALDEQEVQAYHENQRQDMHKTMDAYLSICQRMGVRAGKLLIEKDCIEKGIVEVISQYGIQKLVMGAASDKYHSRRMTTLRSKKAIYVCEQAPASCLIQFICKGFLIHTRDCNSDRGNVVEAVTPLVQQMENFEVGHSPHSRSQSVVLGQNHCIKLTNPSQELFRRARTVNNGHDRSHASVSSSEGFLTPQRNFGREVNSDELDGQSRWSPSVFPACSDSVEPGLTPNLISGGNENVLDLNLNGPSLINQDLHHSSPPSVLDGGMDDAHYDRIKQAMTEAANARRDAYQETVRRGKAEKDAIDAIRRAKATEYLYKEELKLRKEIEEEAKKANEELDNMKRWTDKVNEELQLALDQKSSLENQIASTDLMVKELEKKIASAKILLQNKKDELDDMKMQRDNALGEAEELRRKQGEASSSHELQRFSEFSFAEIKEATSNFHPSLKIGEGGYGSIFKGILHHTEVAIKMLNPDSSQGPLEFQQEVLILSKLRHPNLITLIGACPESWTLIYEYLPNGSLEDRLNCKDNTPPLSWQTRIRIATELCSALIFLHSNKPHSIAHGDLKPANILLDANLVSKLSDFGISRILSCQESSSNSTTQFWITAPKGTFVYVDPEFLATAELTPKSDVYSFGIILLRLVTGKPALGLAKDVQSALDAGKLKSLLDPLAGKWPLMLAEELVRLALRCCGMNRKNRPDLYPDVWRVLEPMRASSEGTNTFQLGSQGLCQPPPCFICPISLVVMQDPHVAADGFTYEAEAIRAWLESGHDTSPRTNSRLAHLNLVPNYSLRHAIQDWLQSHCSTFSFFY</sequence>
<reference evidence="16 17" key="1">
    <citation type="submission" date="2024-08" db="EMBL/GenBank/DDBJ databases">
        <title>Insights into the chromosomal genome structure of Flemingia macrophylla.</title>
        <authorList>
            <person name="Ding Y."/>
            <person name="Zhao Y."/>
            <person name="Bi W."/>
            <person name="Wu M."/>
            <person name="Zhao G."/>
            <person name="Gong Y."/>
            <person name="Li W."/>
            <person name="Zhang P."/>
        </authorList>
    </citation>
    <scope>NUCLEOTIDE SEQUENCE [LARGE SCALE GENOMIC DNA]</scope>
    <source>
        <strain evidence="16">DYQJB</strain>
        <tissue evidence="16">Leaf</tissue>
    </source>
</reference>
<dbReference type="PROSITE" id="PS00107">
    <property type="entry name" value="PROTEIN_KINASE_ATP"/>
    <property type="match status" value="1"/>
</dbReference>
<evidence type="ECO:0000256" key="9">
    <source>
        <dbReference type="ARBA" id="ARBA00022786"/>
    </source>
</evidence>
<comment type="caution">
    <text evidence="16">The sequence shown here is derived from an EMBL/GenBank/DDBJ whole genome shotgun (WGS) entry which is preliminary data.</text>
</comment>
<dbReference type="Gene3D" id="3.30.200.20">
    <property type="entry name" value="Phosphorylase Kinase, domain 1"/>
    <property type="match status" value="1"/>
</dbReference>
<keyword evidence="9" id="KW-0833">Ubl conjugation pathway</keyword>
<evidence type="ECO:0000256" key="2">
    <source>
        <dbReference type="ARBA" id="ARBA00003861"/>
    </source>
</evidence>
<dbReference type="PROSITE" id="PS50011">
    <property type="entry name" value="PROTEIN_KINASE_DOM"/>
    <property type="match status" value="1"/>
</dbReference>
<evidence type="ECO:0000259" key="14">
    <source>
        <dbReference type="PROSITE" id="PS50011"/>
    </source>
</evidence>
<dbReference type="SMART" id="SM00220">
    <property type="entry name" value="S_TKc"/>
    <property type="match status" value="1"/>
</dbReference>
<dbReference type="Gene3D" id="3.30.40.10">
    <property type="entry name" value="Zinc/RING finger domain, C3HC4 (zinc finger)"/>
    <property type="match status" value="1"/>
</dbReference>
<protein>
    <recommendedName>
        <fullName evidence="4">RING-type E3 ubiquitin transferase</fullName>
        <ecNumber evidence="4">2.3.2.27</ecNumber>
    </recommendedName>
</protein>
<dbReference type="Pfam" id="PF04564">
    <property type="entry name" value="U-box"/>
    <property type="match status" value="1"/>
</dbReference>
<dbReference type="CDD" id="cd16655">
    <property type="entry name" value="RING-Ubox_WDSUB1-like"/>
    <property type="match status" value="1"/>
</dbReference>
<evidence type="ECO:0000256" key="13">
    <source>
        <dbReference type="SAM" id="MobiDB-lite"/>
    </source>
</evidence>
<evidence type="ECO:0000256" key="4">
    <source>
        <dbReference type="ARBA" id="ARBA00012483"/>
    </source>
</evidence>
<dbReference type="InterPro" id="IPR017441">
    <property type="entry name" value="Protein_kinase_ATP_BS"/>
</dbReference>
<dbReference type="AlphaFoldDB" id="A0ABD1MJK8"/>
<dbReference type="InterPro" id="IPR013083">
    <property type="entry name" value="Znf_RING/FYVE/PHD"/>
</dbReference>
<dbReference type="CDD" id="cd01989">
    <property type="entry name" value="USP_STK_Ubox_N"/>
    <property type="match status" value="1"/>
</dbReference>
<dbReference type="PANTHER" id="PTHR45647">
    <property type="entry name" value="OS02G0152300 PROTEIN"/>
    <property type="match status" value="1"/>
</dbReference>
<keyword evidence="7 11" id="KW-0547">Nucleotide-binding</keyword>
<feature type="region of interest" description="Disordered" evidence="13">
    <location>
        <begin position="273"/>
        <end position="309"/>
    </location>
</feature>
<keyword evidence="6" id="KW-0808">Transferase</keyword>
<dbReference type="GO" id="GO:0005524">
    <property type="term" value="F:ATP binding"/>
    <property type="evidence" value="ECO:0007669"/>
    <property type="project" value="UniProtKB-UniRule"/>
</dbReference>
<keyword evidence="17" id="KW-1185">Reference proteome</keyword>
<dbReference type="InterPro" id="IPR003613">
    <property type="entry name" value="Ubox_domain"/>
</dbReference>
<comment type="function">
    <text evidence="2">Functions as an E3 ubiquitin ligase.</text>
</comment>
<dbReference type="InterPro" id="IPR011009">
    <property type="entry name" value="Kinase-like_dom_sf"/>
</dbReference>
<dbReference type="InterPro" id="IPR008271">
    <property type="entry name" value="Ser/Thr_kinase_AS"/>
</dbReference>
<dbReference type="PROSITE" id="PS51698">
    <property type="entry name" value="U_BOX"/>
    <property type="match status" value="1"/>
</dbReference>
<evidence type="ECO:0000256" key="7">
    <source>
        <dbReference type="ARBA" id="ARBA00022741"/>
    </source>
</evidence>
<evidence type="ECO:0000259" key="15">
    <source>
        <dbReference type="PROSITE" id="PS51698"/>
    </source>
</evidence>
<dbReference type="Proteomes" id="UP001603857">
    <property type="component" value="Unassembled WGS sequence"/>
</dbReference>
<dbReference type="SUPFAM" id="SSF56112">
    <property type="entry name" value="Protein kinase-like (PK-like)"/>
    <property type="match status" value="1"/>
</dbReference>
<evidence type="ECO:0000313" key="16">
    <source>
        <dbReference type="EMBL" id="KAL2335977.1"/>
    </source>
</evidence>
<dbReference type="Pfam" id="PF00069">
    <property type="entry name" value="Pkinase"/>
    <property type="match status" value="1"/>
</dbReference>
<dbReference type="SUPFAM" id="SSF52402">
    <property type="entry name" value="Adenine nucleotide alpha hydrolases-like"/>
    <property type="match status" value="1"/>
</dbReference>
<dbReference type="InterPro" id="IPR000719">
    <property type="entry name" value="Prot_kinase_dom"/>
</dbReference>
<dbReference type="Gene3D" id="1.10.510.10">
    <property type="entry name" value="Transferase(Phosphotransferase) domain 1"/>
    <property type="match status" value="1"/>
</dbReference>
<dbReference type="FunFam" id="3.30.200.20:FF:000039">
    <property type="entry name" value="receptor-like protein kinase FERONIA"/>
    <property type="match status" value="1"/>
</dbReference>
<keyword evidence="10 11" id="KW-0067">ATP-binding</keyword>
<evidence type="ECO:0000256" key="10">
    <source>
        <dbReference type="ARBA" id="ARBA00022840"/>
    </source>
</evidence>
<evidence type="ECO:0000256" key="5">
    <source>
        <dbReference type="ARBA" id="ARBA00022527"/>
    </source>
</evidence>
<dbReference type="PANTHER" id="PTHR45647:SF72">
    <property type="entry name" value="U-BOX KINASE FAMILY PROTEIN"/>
    <property type="match status" value="1"/>
</dbReference>
<evidence type="ECO:0000256" key="3">
    <source>
        <dbReference type="ARBA" id="ARBA00004906"/>
    </source>
</evidence>
<keyword evidence="12" id="KW-0175">Coiled coil</keyword>
<keyword evidence="8" id="KW-0418">Kinase</keyword>
<dbReference type="SMART" id="SM00504">
    <property type="entry name" value="Ubox"/>
    <property type="match status" value="1"/>
</dbReference>
<gene>
    <name evidence="16" type="ORF">Fmac_010423</name>
</gene>
<evidence type="ECO:0000256" key="6">
    <source>
        <dbReference type="ARBA" id="ARBA00022679"/>
    </source>
</evidence>